<dbReference type="Proteomes" id="UP000003919">
    <property type="component" value="Chromosome"/>
</dbReference>
<dbReference type="InterPro" id="IPR054253">
    <property type="entry name" value="DUF6984"/>
</dbReference>
<dbReference type="EMBL" id="CM001023">
    <property type="protein sequence ID" value="EAZ79301.1"/>
    <property type="molecule type" value="Genomic_DNA"/>
</dbReference>
<evidence type="ECO:0000313" key="3">
    <source>
        <dbReference type="Proteomes" id="UP000003919"/>
    </source>
</evidence>
<keyword evidence="3" id="KW-1185">Reference proteome</keyword>
<evidence type="ECO:0000313" key="2">
    <source>
        <dbReference type="EMBL" id="EAZ79301.1"/>
    </source>
</evidence>
<dbReference type="EMBL" id="AAXU02000001">
    <property type="protein sequence ID" value="EAZ79301.1"/>
    <property type="molecule type" value="Genomic_DNA"/>
</dbReference>
<dbReference type="HOGENOM" id="CLU_162649_1_0_10"/>
<organism evidence="2 3">
    <name type="scientific">Algoriphagus machipongonensis</name>
    <dbReference type="NCBI Taxonomy" id="388413"/>
    <lineage>
        <taxon>Bacteria</taxon>
        <taxon>Pseudomonadati</taxon>
        <taxon>Bacteroidota</taxon>
        <taxon>Cytophagia</taxon>
        <taxon>Cytophagales</taxon>
        <taxon>Cyclobacteriaceae</taxon>
        <taxon>Algoriphagus</taxon>
    </lineage>
</organism>
<evidence type="ECO:0000259" key="1">
    <source>
        <dbReference type="Pfam" id="PF22480"/>
    </source>
</evidence>
<reference evidence="2 3" key="1">
    <citation type="journal article" date="2011" name="J. Bacteriol.">
        <title>Complete genome sequence of Algoriphagus sp. PR1, bacterial prey of a colony-forming choanoflagellate.</title>
        <authorList>
            <person name="Alegado R.A."/>
            <person name="Ferriera S."/>
            <person name="Nusbaum C."/>
            <person name="Young S.K."/>
            <person name="Zeng Q."/>
            <person name="Imamovic A."/>
            <person name="Fairclough S.R."/>
            <person name="King N."/>
        </authorList>
    </citation>
    <scope>NUCLEOTIDE SEQUENCE [LARGE SCALE GENOMIC DNA]</scope>
    <source>
        <strain evidence="2 3">PR1</strain>
    </source>
</reference>
<dbReference type="STRING" id="388413.ALPR1_16673"/>
<sequence>MREISKSELKLVSYLLEKAGRQTHIPKMVRPLQDGGMGSISFDLKGSRKRDSQIIGGSFKDSDGVLVDFELTADENNEVYELDLWKVDFSILLRYPQLNEIKITPHNNG</sequence>
<proteinExistence type="predicted"/>
<dbReference type="eggNOG" id="ENOG5032WBA">
    <property type="taxonomic scope" value="Bacteria"/>
</dbReference>
<dbReference type="AlphaFoldDB" id="A3I2J7"/>
<feature type="domain" description="DUF6984" evidence="1">
    <location>
        <begin position="1"/>
        <end position="96"/>
    </location>
</feature>
<name>A3I2J7_9BACT</name>
<protein>
    <recommendedName>
        <fullName evidence="1">DUF6984 domain-containing protein</fullName>
    </recommendedName>
</protein>
<dbReference type="RefSeq" id="WP_008202205.1">
    <property type="nucleotide sequence ID" value="NZ_CM001023.1"/>
</dbReference>
<dbReference type="OrthoDB" id="1050330at2"/>
<dbReference type="Pfam" id="PF22480">
    <property type="entry name" value="DUF6984"/>
    <property type="match status" value="1"/>
</dbReference>
<comment type="caution">
    <text evidence="2">The sequence shown here is derived from an EMBL/GenBank/DDBJ whole genome shotgun (WGS) entry which is preliminary data.</text>
</comment>
<accession>A3I2J7</accession>
<gene>
    <name evidence="2" type="ORF">ALPR1_16673</name>
</gene>